<dbReference type="EMBL" id="BAABJO010000016">
    <property type="protein sequence ID" value="GAA5127212.1"/>
    <property type="molecule type" value="Genomic_DNA"/>
</dbReference>
<dbReference type="SUPFAM" id="SSF56349">
    <property type="entry name" value="DNA breaking-rejoining enzymes"/>
    <property type="match status" value="1"/>
</dbReference>
<gene>
    <name evidence="3" type="ORF">GCM10023320_44250</name>
</gene>
<proteinExistence type="predicted"/>
<reference evidence="4" key="1">
    <citation type="journal article" date="2019" name="Int. J. Syst. Evol. Microbiol.">
        <title>The Global Catalogue of Microorganisms (GCM) 10K type strain sequencing project: providing services to taxonomists for standard genome sequencing and annotation.</title>
        <authorList>
            <consortium name="The Broad Institute Genomics Platform"/>
            <consortium name="The Broad Institute Genome Sequencing Center for Infectious Disease"/>
            <person name="Wu L."/>
            <person name="Ma J."/>
        </authorList>
    </citation>
    <scope>NUCLEOTIDE SEQUENCE [LARGE SCALE GENOMIC DNA]</scope>
    <source>
        <strain evidence="4">JCM 18302</strain>
    </source>
</reference>
<evidence type="ECO:0000313" key="4">
    <source>
        <dbReference type="Proteomes" id="UP001500804"/>
    </source>
</evidence>
<feature type="region of interest" description="Disordered" evidence="2">
    <location>
        <begin position="85"/>
        <end position="105"/>
    </location>
</feature>
<organism evidence="3 4">
    <name type="scientific">Pseudonocardia adelaidensis</name>
    <dbReference type="NCBI Taxonomy" id="648754"/>
    <lineage>
        <taxon>Bacteria</taxon>
        <taxon>Bacillati</taxon>
        <taxon>Actinomycetota</taxon>
        <taxon>Actinomycetes</taxon>
        <taxon>Pseudonocardiales</taxon>
        <taxon>Pseudonocardiaceae</taxon>
        <taxon>Pseudonocardia</taxon>
    </lineage>
</organism>
<keyword evidence="4" id="KW-1185">Reference proteome</keyword>
<evidence type="ECO:0000256" key="1">
    <source>
        <dbReference type="ARBA" id="ARBA00023125"/>
    </source>
</evidence>
<protein>
    <recommendedName>
        <fullName evidence="5">Tyr recombinase domain-containing protein</fullName>
    </recommendedName>
</protein>
<dbReference type="Proteomes" id="UP001500804">
    <property type="component" value="Unassembled WGS sequence"/>
</dbReference>
<evidence type="ECO:0008006" key="5">
    <source>
        <dbReference type="Google" id="ProtNLM"/>
    </source>
</evidence>
<dbReference type="InterPro" id="IPR010998">
    <property type="entry name" value="Integrase_recombinase_N"/>
</dbReference>
<feature type="compositionally biased region" description="Basic and acidic residues" evidence="2">
    <location>
        <begin position="93"/>
        <end position="105"/>
    </location>
</feature>
<accession>A0ABP9NMD9</accession>
<dbReference type="RefSeq" id="WP_345607160.1">
    <property type="nucleotide sequence ID" value="NZ_BAABJO010000016.1"/>
</dbReference>
<dbReference type="Gene3D" id="1.10.150.130">
    <property type="match status" value="1"/>
</dbReference>
<dbReference type="InterPro" id="IPR011010">
    <property type="entry name" value="DNA_brk_join_enz"/>
</dbReference>
<comment type="caution">
    <text evidence="3">The sequence shown here is derived from an EMBL/GenBank/DDBJ whole genome shotgun (WGS) entry which is preliminary data.</text>
</comment>
<keyword evidence="1" id="KW-0238">DNA-binding</keyword>
<evidence type="ECO:0000256" key="2">
    <source>
        <dbReference type="SAM" id="MobiDB-lite"/>
    </source>
</evidence>
<sequence length="105" mass="11749">MVDAMRSDGIGTRTIQYVHATLRAALEHAYREELVSRNVARLVRVEARKLLDATTEDRLHALWVLLLMLGLRRSEVCGLPLGSCRLRRPHASHHSDRAAGGREAA</sequence>
<evidence type="ECO:0000313" key="3">
    <source>
        <dbReference type="EMBL" id="GAA5127212.1"/>
    </source>
</evidence>
<name>A0ABP9NMD9_9PSEU</name>